<name>A0ABD1CSE4_CULPP</name>
<accession>A0ABD1CSE4</accession>
<proteinExistence type="predicted"/>
<feature type="region of interest" description="Disordered" evidence="1">
    <location>
        <begin position="335"/>
        <end position="355"/>
    </location>
</feature>
<dbReference type="EMBL" id="JBEHCU010009976">
    <property type="protein sequence ID" value="KAL1378977.1"/>
    <property type="molecule type" value="Genomic_DNA"/>
</dbReference>
<feature type="region of interest" description="Disordered" evidence="1">
    <location>
        <begin position="194"/>
        <end position="221"/>
    </location>
</feature>
<gene>
    <name evidence="2" type="ORF">pipiens_015237</name>
</gene>
<feature type="region of interest" description="Disordered" evidence="1">
    <location>
        <begin position="138"/>
        <end position="161"/>
    </location>
</feature>
<organism evidence="2 3">
    <name type="scientific">Culex pipiens pipiens</name>
    <name type="common">Northern house mosquito</name>
    <dbReference type="NCBI Taxonomy" id="38569"/>
    <lineage>
        <taxon>Eukaryota</taxon>
        <taxon>Metazoa</taxon>
        <taxon>Ecdysozoa</taxon>
        <taxon>Arthropoda</taxon>
        <taxon>Hexapoda</taxon>
        <taxon>Insecta</taxon>
        <taxon>Pterygota</taxon>
        <taxon>Neoptera</taxon>
        <taxon>Endopterygota</taxon>
        <taxon>Diptera</taxon>
        <taxon>Nematocera</taxon>
        <taxon>Culicoidea</taxon>
        <taxon>Culicidae</taxon>
        <taxon>Culicinae</taxon>
        <taxon>Culicini</taxon>
        <taxon>Culex</taxon>
        <taxon>Culex</taxon>
    </lineage>
</organism>
<reference evidence="2 3" key="1">
    <citation type="submission" date="2024-05" db="EMBL/GenBank/DDBJ databases">
        <title>Culex pipiens pipiens assembly and annotation.</title>
        <authorList>
            <person name="Alout H."/>
            <person name="Durand T."/>
        </authorList>
    </citation>
    <scope>NUCLEOTIDE SEQUENCE [LARGE SCALE GENOMIC DNA]</scope>
    <source>
        <strain evidence="2">HA-2024</strain>
        <tissue evidence="2">Whole body</tissue>
    </source>
</reference>
<protein>
    <submittedName>
        <fullName evidence="2">Uncharacterized protein</fullName>
    </submittedName>
</protein>
<sequence length="519" mass="56625">MAIRSRPNPYHVAANVPPNGTTTTPAVTRRMFTPHSSATNSVDQKHVSSGGGRSSELKHVTVERFRVRSVAGLRRLSGSRRWWTRDYSNGRNLSFDQQHQQQREALRIPFVTFPRSEEPCLRRTRLRLCQQRLCATTSPASLAPSGGSGQLDQNIPPPAPPPLPSYGELIPERYHQLRDAKTYTELRRILDRNGKYLSGQGHRNKADGTRDTDGSTGGQRARRLGTLSLGQEDEGLGRVEGVARRFANYYHREGIQWHLDYLDACIERGEEVKQRFIEKQCLNGQGRKSRVTPVFSSVFKVHQPTSEVLDQLLKLEGADLENDEALPKIILTECSSSDPRSDASKLAQKNNANSLKLSTDQVGDNRLNNNGCFLQPHTNSLGVPASSNYESEARPPQKSIDLEIPIPLKSPTSTTSPTSPLSTTAAAATDTELAKRAMKLDLTEVQAATGSCSQSATATESVASGSGISSAASTATTTHSSTSNSAATTTTAIIMKHRKLKERTFSDELGSPKSPAATV</sequence>
<feature type="non-terminal residue" evidence="2">
    <location>
        <position position="519"/>
    </location>
</feature>
<evidence type="ECO:0000313" key="3">
    <source>
        <dbReference type="Proteomes" id="UP001562425"/>
    </source>
</evidence>
<dbReference type="AlphaFoldDB" id="A0ABD1CSE4"/>
<dbReference type="Proteomes" id="UP001562425">
    <property type="component" value="Unassembled WGS sequence"/>
</dbReference>
<evidence type="ECO:0000256" key="1">
    <source>
        <dbReference type="SAM" id="MobiDB-lite"/>
    </source>
</evidence>
<feature type="compositionally biased region" description="Basic and acidic residues" evidence="1">
    <location>
        <begin position="204"/>
        <end position="213"/>
    </location>
</feature>
<keyword evidence="3" id="KW-1185">Reference proteome</keyword>
<comment type="caution">
    <text evidence="2">The sequence shown here is derived from an EMBL/GenBank/DDBJ whole genome shotgun (WGS) entry which is preliminary data.</text>
</comment>
<feature type="compositionally biased region" description="Low complexity" evidence="1">
    <location>
        <begin position="470"/>
        <end position="492"/>
    </location>
</feature>
<feature type="region of interest" description="Disordered" evidence="1">
    <location>
        <begin position="406"/>
        <end position="426"/>
    </location>
</feature>
<evidence type="ECO:0000313" key="2">
    <source>
        <dbReference type="EMBL" id="KAL1378977.1"/>
    </source>
</evidence>
<feature type="region of interest" description="Disordered" evidence="1">
    <location>
        <begin position="1"/>
        <end position="55"/>
    </location>
</feature>
<feature type="region of interest" description="Disordered" evidence="1">
    <location>
        <begin position="470"/>
        <end position="519"/>
    </location>
</feature>